<feature type="region of interest" description="Disordered" evidence="1">
    <location>
        <begin position="332"/>
        <end position="421"/>
    </location>
</feature>
<name>A0ABP7VA84_9ACTN</name>
<gene>
    <name evidence="3" type="ORF">GCM10022214_15370</name>
</gene>
<feature type="compositionally biased region" description="Low complexity" evidence="1">
    <location>
        <begin position="345"/>
        <end position="366"/>
    </location>
</feature>
<dbReference type="RefSeq" id="WP_344942871.1">
    <property type="nucleotide sequence ID" value="NZ_BAAAZG010000005.1"/>
</dbReference>
<feature type="region of interest" description="Disordered" evidence="1">
    <location>
        <begin position="1"/>
        <end position="32"/>
    </location>
</feature>
<dbReference type="InterPro" id="IPR016036">
    <property type="entry name" value="Malonyl_transacylase_ACP-bd"/>
</dbReference>
<protein>
    <recommendedName>
        <fullName evidence="2">Malonyl-CoA:ACP transacylase (MAT) domain-containing protein</fullName>
    </recommendedName>
</protein>
<evidence type="ECO:0000256" key="1">
    <source>
        <dbReference type="SAM" id="MobiDB-lite"/>
    </source>
</evidence>
<dbReference type="InterPro" id="IPR014043">
    <property type="entry name" value="Acyl_transferase_dom"/>
</dbReference>
<dbReference type="InterPro" id="IPR016035">
    <property type="entry name" value="Acyl_Trfase/lysoPLipase"/>
</dbReference>
<dbReference type="SMART" id="SM00827">
    <property type="entry name" value="PKS_AT"/>
    <property type="match status" value="1"/>
</dbReference>
<dbReference type="Gene3D" id="3.40.366.10">
    <property type="entry name" value="Malonyl-Coenzyme A Acyl Carrier Protein, domain 2"/>
    <property type="match status" value="1"/>
</dbReference>
<dbReference type="SUPFAM" id="SSF52151">
    <property type="entry name" value="FabD/lysophospholipase-like"/>
    <property type="match status" value="1"/>
</dbReference>
<reference evidence="4" key="1">
    <citation type="journal article" date="2019" name="Int. J. Syst. Evol. Microbiol.">
        <title>The Global Catalogue of Microorganisms (GCM) 10K type strain sequencing project: providing services to taxonomists for standard genome sequencing and annotation.</title>
        <authorList>
            <consortium name="The Broad Institute Genomics Platform"/>
            <consortium name="The Broad Institute Genome Sequencing Center for Infectious Disease"/>
            <person name="Wu L."/>
            <person name="Ma J."/>
        </authorList>
    </citation>
    <scope>NUCLEOTIDE SEQUENCE [LARGE SCALE GENOMIC DNA]</scope>
    <source>
        <strain evidence="4">JCM 16702</strain>
    </source>
</reference>
<keyword evidence="4" id="KW-1185">Reference proteome</keyword>
<sequence length="421" mass="42768">MSSLHSPSPPGSRPRDTLPDTPPDGRPGALPDDGWALLFPGTGAAGAPAVRALAGSGRAARRIVADVLDAVQEGLPRRWPSLRRVLLDDPASYRAAAATPGVPQLSDYATSVAVERVLRAGGAAPAFAVGQSFGEIAALVCAGAFTVTDGARLAVGAVRVLARHGHGGGMALLQAAPPSAETLIGRAGAAGQVVVACVNAPELTVVAGPEESLERVLDAARRQGVRAGRLAVPYLSHHPAMAAAGEEWYAMIRDVPRRPLELPVYSPVRGRAYSDGDDLHRAMADCMARPLRLPPVLRAVRDAGATVFVEAAPGDTLCQCVRLTLPRARTWAPLHERSHRRRPARATSPAASPATPASQTSPSSPGSSGGGAARVSPSDGIAARPATGPASPAAPAGAPAGGFGSRAGVRAAQSADSPSDA</sequence>
<evidence type="ECO:0000259" key="2">
    <source>
        <dbReference type="SMART" id="SM00827"/>
    </source>
</evidence>
<dbReference type="InterPro" id="IPR001227">
    <property type="entry name" value="Ac_transferase_dom_sf"/>
</dbReference>
<organism evidence="3 4">
    <name type="scientific">Actinomadura miaoliensis</name>
    <dbReference type="NCBI Taxonomy" id="430685"/>
    <lineage>
        <taxon>Bacteria</taxon>
        <taxon>Bacillati</taxon>
        <taxon>Actinomycetota</taxon>
        <taxon>Actinomycetes</taxon>
        <taxon>Streptosporangiales</taxon>
        <taxon>Thermomonosporaceae</taxon>
        <taxon>Actinomadura</taxon>
    </lineage>
</organism>
<feature type="compositionally biased region" description="Low complexity" evidence="1">
    <location>
        <begin position="373"/>
        <end position="398"/>
    </location>
</feature>
<evidence type="ECO:0000313" key="4">
    <source>
        <dbReference type="Proteomes" id="UP001500683"/>
    </source>
</evidence>
<dbReference type="PANTHER" id="PTHR42681:SF6">
    <property type="entry name" value="BLL0263 PROTEIN"/>
    <property type="match status" value="1"/>
</dbReference>
<dbReference type="Pfam" id="PF00698">
    <property type="entry name" value="Acyl_transf_1"/>
    <property type="match status" value="1"/>
</dbReference>
<dbReference type="EMBL" id="BAAAZG010000005">
    <property type="protein sequence ID" value="GAA4062902.1"/>
    <property type="molecule type" value="Genomic_DNA"/>
</dbReference>
<accession>A0ABP7VA84</accession>
<dbReference type="Proteomes" id="UP001500683">
    <property type="component" value="Unassembled WGS sequence"/>
</dbReference>
<dbReference type="PANTHER" id="PTHR42681">
    <property type="entry name" value="MALONYL-COA-ACYL CARRIER PROTEIN TRANSACYLASE, MITOCHONDRIAL"/>
    <property type="match status" value="1"/>
</dbReference>
<dbReference type="InterPro" id="IPR050858">
    <property type="entry name" value="Mal-CoA-ACP_Trans/PKS_FabD"/>
</dbReference>
<proteinExistence type="predicted"/>
<evidence type="ECO:0000313" key="3">
    <source>
        <dbReference type="EMBL" id="GAA4062902.1"/>
    </source>
</evidence>
<comment type="caution">
    <text evidence="3">The sequence shown here is derived from an EMBL/GenBank/DDBJ whole genome shotgun (WGS) entry which is preliminary data.</text>
</comment>
<feature type="domain" description="Malonyl-CoA:ACP transacylase (MAT)" evidence="2">
    <location>
        <begin position="38"/>
        <end position="398"/>
    </location>
</feature>
<dbReference type="SUPFAM" id="SSF55048">
    <property type="entry name" value="Probable ACP-binding domain of malonyl-CoA ACP transacylase"/>
    <property type="match status" value="1"/>
</dbReference>